<accession>A0A8T2P3P6</accession>
<evidence type="ECO:0000313" key="1">
    <source>
        <dbReference type="EMBL" id="KAG9348063.1"/>
    </source>
</evidence>
<dbReference type="Proteomes" id="UP000824540">
    <property type="component" value="Unassembled WGS sequence"/>
</dbReference>
<evidence type="ECO:0000313" key="2">
    <source>
        <dbReference type="Proteomes" id="UP000824540"/>
    </source>
</evidence>
<reference evidence="1" key="1">
    <citation type="thesis" date="2021" institute="BYU ScholarsArchive" country="Provo, UT, USA">
        <title>Applications of and Algorithms for Genome Assembly and Genomic Analyses with an Emphasis on Marine Teleosts.</title>
        <authorList>
            <person name="Pickett B.D."/>
        </authorList>
    </citation>
    <scope>NUCLEOTIDE SEQUENCE</scope>
    <source>
        <strain evidence="1">HI-2016</strain>
    </source>
</reference>
<comment type="caution">
    <text evidence="1">The sequence shown here is derived from an EMBL/GenBank/DDBJ whole genome shotgun (WGS) entry which is preliminary data.</text>
</comment>
<gene>
    <name evidence="1" type="ORF">JZ751_004088</name>
</gene>
<dbReference type="EMBL" id="JAFBMS010000012">
    <property type="protein sequence ID" value="KAG9348063.1"/>
    <property type="molecule type" value="Genomic_DNA"/>
</dbReference>
<dbReference type="AlphaFoldDB" id="A0A8T2P3P6"/>
<sequence>MYKRVRHSLQLIAHNCQTSSEFVGRQRPPSLSERTMAAGVSWLMFKVPKPLEFNASCLSIWPIFTDPSTTEDGTTTMGAF</sequence>
<name>A0A8T2P3P6_9TELE</name>
<keyword evidence="2" id="KW-1185">Reference proteome</keyword>
<protein>
    <submittedName>
        <fullName evidence="1">Uncharacterized protein</fullName>
    </submittedName>
</protein>
<proteinExistence type="predicted"/>
<organism evidence="1 2">
    <name type="scientific">Albula glossodonta</name>
    <name type="common">roundjaw bonefish</name>
    <dbReference type="NCBI Taxonomy" id="121402"/>
    <lineage>
        <taxon>Eukaryota</taxon>
        <taxon>Metazoa</taxon>
        <taxon>Chordata</taxon>
        <taxon>Craniata</taxon>
        <taxon>Vertebrata</taxon>
        <taxon>Euteleostomi</taxon>
        <taxon>Actinopterygii</taxon>
        <taxon>Neopterygii</taxon>
        <taxon>Teleostei</taxon>
        <taxon>Albuliformes</taxon>
        <taxon>Albulidae</taxon>
        <taxon>Albula</taxon>
    </lineage>
</organism>